<evidence type="ECO:0000256" key="8">
    <source>
        <dbReference type="RuleBase" id="RU367071"/>
    </source>
</evidence>
<feature type="non-terminal residue" evidence="12">
    <location>
        <position position="1"/>
    </location>
</feature>
<keyword evidence="6 8" id="KW-0508">mRNA splicing</keyword>
<feature type="region of interest" description="Disordered" evidence="9">
    <location>
        <begin position="85"/>
        <end position="105"/>
    </location>
</feature>
<feature type="domain" description="Pre-mRNA-splicing factor SLU7" evidence="10">
    <location>
        <begin position="1"/>
        <end position="40"/>
    </location>
</feature>
<dbReference type="Proteomes" id="UP000694941">
    <property type="component" value="Unplaced"/>
</dbReference>
<dbReference type="PANTHER" id="PTHR12942:SF2">
    <property type="entry name" value="PRE-MRNA-SPLICING FACTOR SLU7"/>
    <property type="match status" value="1"/>
</dbReference>
<dbReference type="PANTHER" id="PTHR12942">
    <property type="entry name" value="STEP II SPLICING FACTOR SLU7"/>
    <property type="match status" value="1"/>
</dbReference>
<comment type="subcellular location">
    <subcellularLocation>
        <location evidence="1 8">Nucleus</location>
    </subcellularLocation>
</comment>
<feature type="compositionally biased region" description="Basic residues" evidence="9">
    <location>
        <begin position="125"/>
        <end position="145"/>
    </location>
</feature>
<evidence type="ECO:0000313" key="11">
    <source>
        <dbReference type="Proteomes" id="UP000694941"/>
    </source>
</evidence>
<keyword evidence="11" id="KW-1185">Reference proteome</keyword>
<dbReference type="InterPro" id="IPR039974">
    <property type="entry name" value="Splicing_factor_SLU7"/>
</dbReference>
<dbReference type="GeneID" id="106474449"/>
<evidence type="ECO:0000256" key="1">
    <source>
        <dbReference type="ARBA" id="ARBA00004123"/>
    </source>
</evidence>
<evidence type="ECO:0000256" key="7">
    <source>
        <dbReference type="ARBA" id="ARBA00023242"/>
    </source>
</evidence>
<gene>
    <name evidence="12" type="primary">LOC106474449</name>
</gene>
<evidence type="ECO:0000256" key="4">
    <source>
        <dbReference type="ARBA" id="ARBA00022664"/>
    </source>
</evidence>
<evidence type="ECO:0000259" key="10">
    <source>
        <dbReference type="Pfam" id="PF11708"/>
    </source>
</evidence>
<evidence type="ECO:0000256" key="6">
    <source>
        <dbReference type="ARBA" id="ARBA00023187"/>
    </source>
</evidence>
<evidence type="ECO:0000256" key="3">
    <source>
        <dbReference type="ARBA" id="ARBA00021377"/>
    </source>
</evidence>
<dbReference type="Pfam" id="PF11708">
    <property type="entry name" value="Slu7"/>
    <property type="match status" value="1"/>
</dbReference>
<feature type="region of interest" description="Disordered" evidence="9">
    <location>
        <begin position="119"/>
        <end position="188"/>
    </location>
</feature>
<reference evidence="12" key="1">
    <citation type="submission" date="2025-08" db="UniProtKB">
        <authorList>
            <consortium name="RefSeq"/>
        </authorList>
    </citation>
    <scope>IDENTIFICATION</scope>
    <source>
        <tissue evidence="12">Muscle</tissue>
    </source>
</reference>
<keyword evidence="4 8" id="KW-0507">mRNA processing</keyword>
<feature type="compositionally biased region" description="Basic and acidic residues" evidence="9">
    <location>
        <begin position="85"/>
        <end position="94"/>
    </location>
</feature>
<dbReference type="RefSeq" id="XP_013790596.1">
    <property type="nucleotide sequence ID" value="XM_013935142.2"/>
</dbReference>
<evidence type="ECO:0000313" key="12">
    <source>
        <dbReference type="RefSeq" id="XP_013790596.1"/>
    </source>
</evidence>
<name>A0ABM1BXL0_LIMPO</name>
<evidence type="ECO:0000256" key="2">
    <source>
        <dbReference type="ARBA" id="ARBA00007203"/>
    </source>
</evidence>
<comment type="function">
    <text evidence="8">Involved in pre-mRNA splicing.</text>
</comment>
<evidence type="ECO:0000256" key="5">
    <source>
        <dbReference type="ARBA" id="ARBA00022728"/>
    </source>
</evidence>
<accession>A0ABM1BXL0</accession>
<comment type="subunit">
    <text evidence="8">Associated with the spliceosome.</text>
</comment>
<evidence type="ECO:0000256" key="9">
    <source>
        <dbReference type="SAM" id="MobiDB-lite"/>
    </source>
</evidence>
<proteinExistence type="inferred from homology"/>
<keyword evidence="5 8" id="KW-0747">Spliceosome</keyword>
<keyword evidence="7 8" id="KW-0539">Nucleus</keyword>
<protein>
    <recommendedName>
        <fullName evidence="3 8">Pre-mRNA-splicing factor SLU7</fullName>
    </recommendedName>
</protein>
<feature type="compositionally biased region" description="Basic and acidic residues" evidence="9">
    <location>
        <begin position="170"/>
        <end position="188"/>
    </location>
</feature>
<organism evidence="11 12">
    <name type="scientific">Limulus polyphemus</name>
    <name type="common">Atlantic horseshoe crab</name>
    <dbReference type="NCBI Taxonomy" id="6850"/>
    <lineage>
        <taxon>Eukaryota</taxon>
        <taxon>Metazoa</taxon>
        <taxon>Ecdysozoa</taxon>
        <taxon>Arthropoda</taxon>
        <taxon>Chelicerata</taxon>
        <taxon>Merostomata</taxon>
        <taxon>Xiphosura</taxon>
        <taxon>Limulidae</taxon>
        <taxon>Limulus</taxon>
    </lineage>
</organism>
<dbReference type="InterPro" id="IPR021715">
    <property type="entry name" value="Slu7_dom"/>
</dbReference>
<sequence>EEYVEYSRRGQVIKGAEKRTIRSRYEEDVCINNHTSVWGSYWKDGHWGYKCCHSLIKNSYCTGESGKEANCMIPEETFLHENIQEPKEEQEGESKTSQSVTVENDCKKDDVTTPFQWEKKVSEAKKKKKKDKKRQKKEKRKKKISKSSSSSDSDSSDDEDRKKDKKLKRALKEEEKQQREAKKLLSMDERDRPYNSMYEAKAITEEEMEAYFMKRLRPEDPMAAFLGN</sequence>
<comment type="similarity">
    <text evidence="2 8">Belongs to the SLU7 family.</text>
</comment>